<comment type="similarity">
    <text evidence="1">Belongs to the LytR/CpsA/Psr (LCP) family.</text>
</comment>
<organism evidence="3">
    <name type="scientific">Clostridium paraputrificum</name>
    <dbReference type="NCBI Taxonomy" id="29363"/>
    <lineage>
        <taxon>Bacteria</taxon>
        <taxon>Bacillati</taxon>
        <taxon>Bacillota</taxon>
        <taxon>Clostridia</taxon>
        <taxon>Eubacteriales</taxon>
        <taxon>Clostridiaceae</taxon>
        <taxon>Clostridium</taxon>
    </lineage>
</organism>
<accession>A0A6N3DLR2</accession>
<name>A0A6N3DLR2_9CLOT</name>
<evidence type="ECO:0000313" key="3">
    <source>
        <dbReference type="EMBL" id="VYU26693.1"/>
    </source>
</evidence>
<dbReference type="RefSeq" id="WP_421757251.1">
    <property type="nucleotide sequence ID" value="NZ_CACRTV010000046.1"/>
</dbReference>
<sequence>MKRKRNKLLIIIAIIILLILGGAFGAYKYINRVKNVKLQGSDEELKISQETQEKSEKENIENILLLGVDKEENASDTIMVLSLDKDDNTAKLTSIMRDLNVDLGESNKVHKINYAYHYGGVEGSVSTLNKLFDLDINKYVKIDFEGLKNVIDYIGGIELSVTGEESRIIGLSKSGNVKLNGKQALEYSRIRKIDNDYYRTNRQRKVIMAIFNKAKSIEVTSYPKIISDLSSNIETNLSTFELLDLGKGIMSMNAEQLEGFRIPIDGSTEDLMDKGIYYLGWDEEVNKKALHDFIYDEN</sequence>
<dbReference type="PANTHER" id="PTHR33392:SF6">
    <property type="entry name" value="POLYISOPRENYL-TEICHOIC ACID--PEPTIDOGLYCAN TEICHOIC ACID TRANSFERASE TAGU"/>
    <property type="match status" value="1"/>
</dbReference>
<dbReference type="AlphaFoldDB" id="A0A6N3DLR2"/>
<dbReference type="NCBIfam" id="TIGR00350">
    <property type="entry name" value="lytR_cpsA_psr"/>
    <property type="match status" value="1"/>
</dbReference>
<dbReference type="Pfam" id="PF03816">
    <property type="entry name" value="LytR_cpsA_psr"/>
    <property type="match status" value="1"/>
</dbReference>
<dbReference type="EMBL" id="CACRTV010000046">
    <property type="protein sequence ID" value="VYU26693.1"/>
    <property type="molecule type" value="Genomic_DNA"/>
</dbReference>
<reference evidence="3" key="1">
    <citation type="submission" date="2019-11" db="EMBL/GenBank/DDBJ databases">
        <authorList>
            <person name="Feng L."/>
        </authorList>
    </citation>
    <scope>NUCLEOTIDE SEQUENCE</scope>
    <source>
        <strain evidence="3">CParaputrificumLFYP93</strain>
    </source>
</reference>
<dbReference type="InterPro" id="IPR004474">
    <property type="entry name" value="LytR_CpsA_psr"/>
</dbReference>
<evidence type="ECO:0000256" key="1">
    <source>
        <dbReference type="ARBA" id="ARBA00006068"/>
    </source>
</evidence>
<dbReference type="PANTHER" id="PTHR33392">
    <property type="entry name" value="POLYISOPRENYL-TEICHOIC ACID--PEPTIDOGLYCAN TEICHOIC ACID TRANSFERASE TAGU"/>
    <property type="match status" value="1"/>
</dbReference>
<evidence type="ECO:0000259" key="2">
    <source>
        <dbReference type="Pfam" id="PF03816"/>
    </source>
</evidence>
<feature type="domain" description="Cell envelope-related transcriptional attenuator" evidence="2">
    <location>
        <begin position="75"/>
        <end position="215"/>
    </location>
</feature>
<dbReference type="InterPro" id="IPR050922">
    <property type="entry name" value="LytR/CpsA/Psr_CW_biosynth"/>
</dbReference>
<dbReference type="Gene3D" id="3.40.630.190">
    <property type="entry name" value="LCP protein"/>
    <property type="match status" value="1"/>
</dbReference>
<gene>
    <name evidence="3" type="primary">brpA_1</name>
    <name evidence="3" type="ORF">CPLFYP93_01825</name>
</gene>
<protein>
    <submittedName>
        <fullName evidence="3">Biofilm regulatory protein A</fullName>
    </submittedName>
</protein>
<proteinExistence type="inferred from homology"/>